<dbReference type="GeneID" id="5055515"/>
<dbReference type="EMBL" id="JAAVJF010000003">
    <property type="protein sequence ID" value="NYR15610.1"/>
    <property type="molecule type" value="Genomic_DNA"/>
</dbReference>
<dbReference type="Pfam" id="PF25212">
    <property type="entry name" value="HVO_A0114"/>
    <property type="match status" value="1"/>
</dbReference>
<dbReference type="CDD" id="cd00090">
    <property type="entry name" value="HTH_ARSR"/>
    <property type="match status" value="1"/>
</dbReference>
<dbReference type="RefSeq" id="WP_011899531.1">
    <property type="nucleotide sequence ID" value="NZ_JAAVJF010000003.1"/>
</dbReference>
<dbReference type="AlphaFoldDB" id="A0A7L4PBY1"/>
<name>A0A7L4PBY1_9CREN</name>
<dbReference type="Gene3D" id="1.10.10.10">
    <property type="entry name" value="Winged helix-like DNA-binding domain superfamily/Winged helix DNA-binding domain"/>
    <property type="match status" value="1"/>
</dbReference>
<keyword evidence="3" id="KW-1185">Reference proteome</keyword>
<dbReference type="SMART" id="SM00418">
    <property type="entry name" value="HTH_ARSR"/>
    <property type="match status" value="1"/>
</dbReference>
<evidence type="ECO:0000313" key="2">
    <source>
        <dbReference type="EMBL" id="NYR15610.1"/>
    </source>
</evidence>
<dbReference type="OMA" id="MESKIRI"/>
<dbReference type="InterPro" id="IPR001845">
    <property type="entry name" value="HTH_ArsR_DNA-bd_dom"/>
</dbReference>
<sequence>MIEEALRAPLRIRILLALWEHGEINATELAHILGTNYAQLATHLKDLINYGLVEERRVGRVRLVKVRKDDVVISLIKALIVANEKIKLNQKILNKTNS</sequence>
<evidence type="ECO:0000313" key="3">
    <source>
        <dbReference type="Proteomes" id="UP000554766"/>
    </source>
</evidence>
<comment type="caution">
    <text evidence="2">The sequence shown here is derived from an EMBL/GenBank/DDBJ whole genome shotgun (WGS) entry which is preliminary data.</text>
</comment>
<proteinExistence type="predicted"/>
<dbReference type="InterPro" id="IPR036390">
    <property type="entry name" value="WH_DNA-bd_sf"/>
</dbReference>
<dbReference type="PANTHER" id="PTHR38600">
    <property type="entry name" value="TRANSCRIPTIONAL REGULATORY PROTEIN"/>
    <property type="match status" value="1"/>
</dbReference>
<feature type="domain" description="HTH arsR-type" evidence="1">
    <location>
        <begin position="1"/>
        <end position="87"/>
    </location>
</feature>
<dbReference type="Proteomes" id="UP000554766">
    <property type="component" value="Unassembled WGS sequence"/>
</dbReference>
<organism evidence="2 3">
    <name type="scientific">Pyrobaculum arsenaticum</name>
    <dbReference type="NCBI Taxonomy" id="121277"/>
    <lineage>
        <taxon>Archaea</taxon>
        <taxon>Thermoproteota</taxon>
        <taxon>Thermoprotei</taxon>
        <taxon>Thermoproteales</taxon>
        <taxon>Thermoproteaceae</taxon>
        <taxon>Pyrobaculum</taxon>
    </lineage>
</organism>
<reference evidence="2 3" key="1">
    <citation type="journal article" date="2020" name="Nat. Commun.">
        <title>The structures of two archaeal type IV pili illuminate evolutionary relationships.</title>
        <authorList>
            <person name="Wang F."/>
            <person name="Baquero D.P."/>
            <person name="Su Z."/>
            <person name="Beltran L.C."/>
            <person name="Prangishvili D."/>
            <person name="Krupovic M."/>
            <person name="Egelman E.H."/>
        </authorList>
    </citation>
    <scope>NUCLEOTIDE SEQUENCE [LARGE SCALE GENOMIC DNA]</scope>
    <source>
        <strain evidence="2 3">2GA</strain>
    </source>
</reference>
<dbReference type="PROSITE" id="PS50987">
    <property type="entry name" value="HTH_ARSR_2"/>
    <property type="match status" value="1"/>
</dbReference>
<dbReference type="SUPFAM" id="SSF46785">
    <property type="entry name" value="Winged helix' DNA-binding domain"/>
    <property type="match status" value="1"/>
</dbReference>
<accession>A0A7L4PBY1</accession>
<dbReference type="InterPro" id="IPR036388">
    <property type="entry name" value="WH-like_DNA-bd_sf"/>
</dbReference>
<evidence type="ECO:0000259" key="1">
    <source>
        <dbReference type="PROSITE" id="PS50987"/>
    </source>
</evidence>
<dbReference type="PANTHER" id="PTHR38600:SF1">
    <property type="entry name" value="TRANSCRIPTIONAL REGULATORY PROTEIN"/>
    <property type="match status" value="1"/>
</dbReference>
<gene>
    <name evidence="2" type="ORF">HC235_06610</name>
</gene>
<protein>
    <submittedName>
        <fullName evidence="2">Winged helix-turn-helix transcriptional regulator</fullName>
    </submittedName>
</protein>
<dbReference type="GO" id="GO:0003700">
    <property type="term" value="F:DNA-binding transcription factor activity"/>
    <property type="evidence" value="ECO:0007669"/>
    <property type="project" value="InterPro"/>
</dbReference>
<dbReference type="InterPro" id="IPR011991">
    <property type="entry name" value="ArsR-like_HTH"/>
</dbReference>